<dbReference type="Pfam" id="PF13727">
    <property type="entry name" value="CoA_binding_3"/>
    <property type="match status" value="1"/>
</dbReference>
<feature type="transmembrane region" description="Helical" evidence="7">
    <location>
        <begin position="82"/>
        <end position="99"/>
    </location>
</feature>
<reference evidence="9 10" key="1">
    <citation type="submission" date="2021-01" db="EMBL/GenBank/DDBJ databases">
        <title>Prevotella A2931 sp. nov.</title>
        <authorList>
            <person name="Buhl M."/>
            <person name="Oberhettinger P."/>
        </authorList>
    </citation>
    <scope>NUCLEOTIDE SEQUENCE [LARGE SCALE GENOMIC DNA]</scope>
    <source>
        <strain evidence="9 10">A2931</strain>
    </source>
</reference>
<accession>A0ABS3M564</accession>
<dbReference type="RefSeq" id="WP_107580912.1">
    <property type="nucleotide sequence ID" value="NZ_JAERMS010000013.1"/>
</dbReference>
<dbReference type="NCBIfam" id="TIGR03025">
    <property type="entry name" value="EPS_sugtrans"/>
    <property type="match status" value="1"/>
</dbReference>
<evidence type="ECO:0000313" key="9">
    <source>
        <dbReference type="EMBL" id="MBO1363312.1"/>
    </source>
</evidence>
<gene>
    <name evidence="9" type="ORF">JHU38_05920</name>
</gene>
<name>A0ABS3M564_9BACT</name>
<keyword evidence="5 7" id="KW-1133">Transmembrane helix</keyword>
<protein>
    <submittedName>
        <fullName evidence="9">Exopolysaccharide biosynthesis polyprenyl glycosylphosphotransferase</fullName>
    </submittedName>
</protein>
<dbReference type="Proteomes" id="UP000664265">
    <property type="component" value="Unassembled WGS sequence"/>
</dbReference>
<dbReference type="Pfam" id="PF02397">
    <property type="entry name" value="Bac_transf"/>
    <property type="match status" value="1"/>
</dbReference>
<dbReference type="PANTHER" id="PTHR30576:SF0">
    <property type="entry name" value="UNDECAPRENYL-PHOSPHATE N-ACETYLGALACTOSAMINYL 1-PHOSPHATE TRANSFERASE-RELATED"/>
    <property type="match status" value="1"/>
</dbReference>
<feature type="domain" description="Bacterial sugar transferase" evidence="8">
    <location>
        <begin position="280"/>
        <end position="463"/>
    </location>
</feature>
<evidence type="ECO:0000256" key="7">
    <source>
        <dbReference type="SAM" id="Phobius"/>
    </source>
</evidence>
<keyword evidence="3" id="KW-0808">Transferase</keyword>
<evidence type="ECO:0000256" key="6">
    <source>
        <dbReference type="ARBA" id="ARBA00023136"/>
    </source>
</evidence>
<keyword evidence="6 7" id="KW-0472">Membrane</keyword>
<feature type="transmembrane region" description="Helical" evidence="7">
    <location>
        <begin position="21"/>
        <end position="42"/>
    </location>
</feature>
<keyword evidence="4 7" id="KW-0812">Transmembrane</keyword>
<comment type="similarity">
    <text evidence="2">Belongs to the bacterial sugar transferase family.</text>
</comment>
<proteinExistence type="inferred from homology"/>
<keyword evidence="10" id="KW-1185">Reference proteome</keyword>
<comment type="caution">
    <text evidence="9">The sequence shown here is derived from an EMBL/GenBank/DDBJ whole genome shotgun (WGS) entry which is preliminary data.</text>
</comment>
<feature type="transmembrane region" description="Helical" evidence="7">
    <location>
        <begin position="285"/>
        <end position="306"/>
    </location>
</feature>
<evidence type="ECO:0000256" key="4">
    <source>
        <dbReference type="ARBA" id="ARBA00022692"/>
    </source>
</evidence>
<dbReference type="PANTHER" id="PTHR30576">
    <property type="entry name" value="COLANIC BIOSYNTHESIS UDP-GLUCOSE LIPID CARRIER TRANSFERASE"/>
    <property type="match status" value="1"/>
</dbReference>
<dbReference type="EMBL" id="JAERMS010000013">
    <property type="protein sequence ID" value="MBO1363312.1"/>
    <property type="molecule type" value="Genomic_DNA"/>
</dbReference>
<feature type="transmembrane region" description="Helical" evidence="7">
    <location>
        <begin position="105"/>
        <end position="126"/>
    </location>
</feature>
<evidence type="ECO:0000313" key="10">
    <source>
        <dbReference type="Proteomes" id="UP000664265"/>
    </source>
</evidence>
<sequence>MNYYNSNNEAVQSMVYLIDFLVLNICMLVFCYAMPGIVPNYIYNATKISVLAANFAMAISQYFFSTIVLVGAVSFYNMMGRIFQLVFSQGVIMLLFLSILSHENFLRYCIFLSITFYFSLTIVRYCELLVIRYFRKQERNIRNILFVGHDPAIVNLYKDMISDFSTGYRFLGYYSDREINNCPEKLCHLGSIDDLNSKMESFPGSHSSKIDNIFVCLSHDESDEIIKIMRFCDKNVIHFYYLQRMFGNYMLHLKAEQFGSNQLFVNYKGPLSHWTNSFVKRTFDILVSGIICLCMIPLIPIIGIIIKLQSPGPVFFAQKRTGINGKTFLCYKFRSMHINKHADMIQATEHDVRKFAFGSFMRKTNLDEFPQFFNVLLGDMSIVGPRPHMLLHTSEYSRLIDKYMVRHFCKPGITGWAQVTGFRGETKELWQMEERVRRDIWYLENWTIFLDFKIMLLTAKTIFIPDKNAY</sequence>
<feature type="transmembrane region" description="Helical" evidence="7">
    <location>
        <begin position="48"/>
        <end position="70"/>
    </location>
</feature>
<dbReference type="InterPro" id="IPR017475">
    <property type="entry name" value="EPS_sugar_tfrase"/>
</dbReference>
<organism evidence="9 10">
    <name type="scientific">Prevotella illustrans</name>
    <dbReference type="NCBI Taxonomy" id="2800387"/>
    <lineage>
        <taxon>Bacteria</taxon>
        <taxon>Pseudomonadati</taxon>
        <taxon>Bacteroidota</taxon>
        <taxon>Bacteroidia</taxon>
        <taxon>Bacteroidales</taxon>
        <taxon>Prevotellaceae</taxon>
        <taxon>Prevotella</taxon>
    </lineage>
</organism>
<comment type="subcellular location">
    <subcellularLocation>
        <location evidence="1">Membrane</location>
        <topology evidence="1">Multi-pass membrane protein</topology>
    </subcellularLocation>
</comment>
<evidence type="ECO:0000256" key="5">
    <source>
        <dbReference type="ARBA" id="ARBA00022989"/>
    </source>
</evidence>
<dbReference type="InterPro" id="IPR003362">
    <property type="entry name" value="Bact_transf"/>
</dbReference>
<evidence type="ECO:0000259" key="8">
    <source>
        <dbReference type="Pfam" id="PF02397"/>
    </source>
</evidence>
<evidence type="ECO:0000256" key="1">
    <source>
        <dbReference type="ARBA" id="ARBA00004141"/>
    </source>
</evidence>
<evidence type="ECO:0000256" key="3">
    <source>
        <dbReference type="ARBA" id="ARBA00022679"/>
    </source>
</evidence>
<evidence type="ECO:0000256" key="2">
    <source>
        <dbReference type="ARBA" id="ARBA00006464"/>
    </source>
</evidence>